<protein>
    <recommendedName>
        <fullName evidence="4">Probable endolytic peptidoglycan transglycosylase RlpA</fullName>
        <ecNumber evidence="4">4.2.2.-</ecNumber>
    </recommendedName>
</protein>
<dbReference type="Pfam" id="PF03330">
    <property type="entry name" value="DPBB_1"/>
    <property type="match status" value="1"/>
</dbReference>
<dbReference type="GO" id="GO:0008932">
    <property type="term" value="F:lytic endotransglycosylase activity"/>
    <property type="evidence" value="ECO:0007669"/>
    <property type="project" value="UniProtKB-UniRule"/>
</dbReference>
<keyword evidence="9" id="KW-1185">Reference proteome</keyword>
<dbReference type="EMBL" id="CP021255">
    <property type="protein sequence ID" value="AVD70101.1"/>
    <property type="molecule type" value="Genomic_DNA"/>
</dbReference>
<dbReference type="Pfam" id="PF05036">
    <property type="entry name" value="SPOR"/>
    <property type="match status" value="1"/>
</dbReference>
<evidence type="ECO:0000259" key="7">
    <source>
        <dbReference type="PROSITE" id="PS51724"/>
    </source>
</evidence>
<evidence type="ECO:0000256" key="6">
    <source>
        <dbReference type="SAM" id="MobiDB-lite"/>
    </source>
</evidence>
<sequence length="296" mass="32346" precursor="true">MVTFSAPVRCPCPHSAPLALFVISCLLLALASAGCGHKAPKPPPHIALPGKKKAGSSGKIPATQRPYVVKGVTYVPIPSAKGYRERGVASWYGEPFHGRHTSNGEIYNMYGDTAAHKTLPMGTILLVRNLDNGRSSVVRINDRGPFVRERIIDLSYTKARELGVVARGTARVEIVALEEAGERPQASMAASPGPAPPSRPQAPAATRPQPRKSPVPDFDRGNFFVQVGAFEHLEEARTRARSFARLGRDVVIQQYPAAGMNLYRVLVFASHSLREARKYEAHMRESGYRYTLLLAR</sequence>
<gene>
    <name evidence="4" type="primary">rlpA</name>
    <name evidence="8" type="ORF">CAY53_00235</name>
</gene>
<proteinExistence type="inferred from homology"/>
<dbReference type="RefSeq" id="WP_104935427.1">
    <property type="nucleotide sequence ID" value="NZ_CP021255.1"/>
</dbReference>
<dbReference type="InterPro" id="IPR007730">
    <property type="entry name" value="SPOR-like_dom"/>
</dbReference>
<feature type="domain" description="SPOR" evidence="7">
    <location>
        <begin position="217"/>
        <end position="296"/>
    </location>
</feature>
<evidence type="ECO:0000313" key="8">
    <source>
        <dbReference type="EMBL" id="AVD70101.1"/>
    </source>
</evidence>
<feature type="signal peptide" evidence="4">
    <location>
        <begin position="1"/>
        <end position="33"/>
    </location>
</feature>
<dbReference type="Gene3D" id="3.30.70.1070">
    <property type="entry name" value="Sporulation related repeat"/>
    <property type="match status" value="1"/>
</dbReference>
<evidence type="ECO:0000256" key="5">
    <source>
        <dbReference type="RuleBase" id="RU003495"/>
    </source>
</evidence>
<evidence type="ECO:0000256" key="3">
    <source>
        <dbReference type="ARBA" id="ARBA00023316"/>
    </source>
</evidence>
<dbReference type="OrthoDB" id="9779128at2"/>
<dbReference type="AlphaFoldDB" id="A0A2L1GKA2"/>
<dbReference type="SUPFAM" id="SSF50685">
    <property type="entry name" value="Barwin-like endoglucanases"/>
    <property type="match status" value="1"/>
</dbReference>
<comment type="function">
    <text evidence="4">Lytic transglycosylase with a strong preference for naked glycan strands that lack stem peptides.</text>
</comment>
<evidence type="ECO:0000256" key="1">
    <source>
        <dbReference type="ARBA" id="ARBA00022729"/>
    </source>
</evidence>
<dbReference type="GO" id="GO:0042834">
    <property type="term" value="F:peptidoglycan binding"/>
    <property type="evidence" value="ECO:0007669"/>
    <property type="project" value="InterPro"/>
</dbReference>
<dbReference type="KEGG" id="deo:CAY53_00235"/>
<keyword evidence="3 4" id="KW-0961">Cell wall biogenesis/degradation</keyword>
<dbReference type="PANTHER" id="PTHR34183">
    <property type="entry name" value="ENDOLYTIC PEPTIDOGLYCAN TRANSGLYCOSYLASE RLPA"/>
    <property type="match status" value="1"/>
</dbReference>
<accession>A0A2L1GKA2</accession>
<dbReference type="PANTHER" id="PTHR34183:SF8">
    <property type="entry name" value="ENDOLYTIC PEPTIDOGLYCAN TRANSGLYCOSYLASE RLPA-RELATED"/>
    <property type="match status" value="1"/>
</dbReference>
<keyword evidence="2 4" id="KW-0456">Lyase</keyword>
<keyword evidence="1 4" id="KW-0732">Signal</keyword>
<dbReference type="EC" id="4.2.2.-" evidence="4"/>
<dbReference type="InterPro" id="IPR009009">
    <property type="entry name" value="RlpA-like_DPBB"/>
</dbReference>
<dbReference type="GO" id="GO:0000270">
    <property type="term" value="P:peptidoglycan metabolic process"/>
    <property type="evidence" value="ECO:0007669"/>
    <property type="project" value="UniProtKB-UniRule"/>
</dbReference>
<dbReference type="InterPro" id="IPR036908">
    <property type="entry name" value="RlpA-like_sf"/>
</dbReference>
<dbReference type="InterPro" id="IPR012997">
    <property type="entry name" value="RplA"/>
</dbReference>
<dbReference type="InterPro" id="IPR034718">
    <property type="entry name" value="RlpA"/>
</dbReference>
<dbReference type="HAMAP" id="MF_02071">
    <property type="entry name" value="RlpA"/>
    <property type="match status" value="1"/>
</dbReference>
<dbReference type="CDD" id="cd22268">
    <property type="entry name" value="DPBB_RlpA-like"/>
    <property type="match status" value="1"/>
</dbReference>
<organism evidence="8 9">
    <name type="scientific">Desulfobulbus oralis</name>
    <dbReference type="NCBI Taxonomy" id="1986146"/>
    <lineage>
        <taxon>Bacteria</taxon>
        <taxon>Pseudomonadati</taxon>
        <taxon>Thermodesulfobacteriota</taxon>
        <taxon>Desulfobulbia</taxon>
        <taxon>Desulfobulbales</taxon>
        <taxon>Desulfobulbaceae</taxon>
        <taxon>Desulfobulbus</taxon>
    </lineage>
</organism>
<feature type="chain" id="PRO_5015014304" description="Probable endolytic peptidoglycan transglycosylase RlpA" evidence="4">
    <location>
        <begin position="34"/>
        <end position="296"/>
    </location>
</feature>
<name>A0A2L1GKA2_9BACT</name>
<dbReference type="Gene3D" id="2.40.40.10">
    <property type="entry name" value="RlpA-like domain"/>
    <property type="match status" value="1"/>
</dbReference>
<evidence type="ECO:0000313" key="9">
    <source>
        <dbReference type="Proteomes" id="UP000239867"/>
    </source>
</evidence>
<feature type="region of interest" description="Disordered" evidence="6">
    <location>
        <begin position="183"/>
        <end position="218"/>
    </location>
</feature>
<reference evidence="8 9" key="1">
    <citation type="journal article" date="2018" name="MBio">
        <title>Insights into the evolution of host association through the isolation and characterization of a novel human periodontal pathobiont, Desulfobulbus oralis.</title>
        <authorList>
            <person name="Cross K.L."/>
            <person name="Chirania P."/>
            <person name="Xiong W."/>
            <person name="Beall C.J."/>
            <person name="Elkins J.G."/>
            <person name="Giannone R.J."/>
            <person name="Griffen A.L."/>
            <person name="Guss A.M."/>
            <person name="Hettich R.L."/>
            <person name="Joshi S.S."/>
            <person name="Mokrzan E.M."/>
            <person name="Martin R.K."/>
            <person name="Zhulin I.B."/>
            <person name="Leys E.J."/>
            <person name="Podar M."/>
        </authorList>
    </citation>
    <scope>NUCLEOTIDE SEQUENCE [LARGE SCALE GENOMIC DNA]</scope>
    <source>
        <strain evidence="8 9">ORNL</strain>
    </source>
</reference>
<dbReference type="GO" id="GO:0071555">
    <property type="term" value="P:cell wall organization"/>
    <property type="evidence" value="ECO:0007669"/>
    <property type="project" value="UniProtKB-KW"/>
</dbReference>
<comment type="similarity">
    <text evidence="4 5">Belongs to the RlpA family.</text>
</comment>
<dbReference type="SUPFAM" id="SSF110997">
    <property type="entry name" value="Sporulation related repeat"/>
    <property type="match status" value="1"/>
</dbReference>
<evidence type="ECO:0000256" key="4">
    <source>
        <dbReference type="HAMAP-Rule" id="MF_02071"/>
    </source>
</evidence>
<dbReference type="InterPro" id="IPR036680">
    <property type="entry name" value="SPOR-like_sf"/>
</dbReference>
<evidence type="ECO:0000256" key="2">
    <source>
        <dbReference type="ARBA" id="ARBA00023239"/>
    </source>
</evidence>
<dbReference type="NCBIfam" id="TIGR00413">
    <property type="entry name" value="rlpA"/>
    <property type="match status" value="1"/>
</dbReference>
<dbReference type="Proteomes" id="UP000239867">
    <property type="component" value="Chromosome"/>
</dbReference>
<dbReference type="PROSITE" id="PS51724">
    <property type="entry name" value="SPOR"/>
    <property type="match status" value="1"/>
</dbReference>